<accession>A0A9R1D400</accession>
<evidence type="ECO:0000259" key="2">
    <source>
        <dbReference type="Pfam" id="PF12849"/>
    </source>
</evidence>
<dbReference type="PROSITE" id="PS51257">
    <property type="entry name" value="PROKAR_LIPOPROTEIN"/>
    <property type="match status" value="1"/>
</dbReference>
<dbReference type="InterPro" id="IPR006311">
    <property type="entry name" value="TAT_signal"/>
</dbReference>
<sequence length="327" mass="34060">MSIQRRRFIAAIGAGTLASAAGCAQAGGNGDGTDGGSDGEDGGGADSGSANQPDVAGERLTLTTTTSTYDTGLLDAIHPDFEEMYGVTVDAVAQGTGAALETARNGDSDIVMVHARGLEDEFMHNGYGINRRDLMFNDFVIVGPTDDPAGIEGTESATEALGTIAEAGAPFVSRGDNSGTHTKELNLWEAAGTEPGGEWYQEIGGGMGEALNNANQQGAYTLSDRGTFISQRSEIDLTVLVEGPIEGGPEILSNPYGVMAVNPGVHENANYDLAMAYIGWITSPGAQEAIAEYRANGEQLFFPEAVSEDPNFQQYVPEGWSSGSTDE</sequence>
<feature type="domain" description="PBP" evidence="2">
    <location>
        <begin position="61"/>
        <end position="284"/>
    </location>
</feature>
<dbReference type="PANTHER" id="PTHR37945:SF1">
    <property type="entry name" value="EXTRACELLULAR TUNGSTATE BINDING PROTEIN"/>
    <property type="match status" value="1"/>
</dbReference>
<protein>
    <submittedName>
        <fullName evidence="3">Substrate-binding domain-containing protein</fullName>
    </submittedName>
</protein>
<reference evidence="3" key="1">
    <citation type="journal article" date="2023" name="Front. Microbiol.">
        <title>Genomic-based phylogenetic and metabolic analyses of the genus Natronomonas, and description of Natronomonas aquatica sp. nov.</title>
        <authorList>
            <person name="Garcia-Roldan A."/>
            <person name="Duran-Viseras A."/>
            <person name="de la Haba R.R."/>
            <person name="Corral P."/>
            <person name="Sanchez-Porro C."/>
            <person name="Ventosa A."/>
        </authorList>
    </citation>
    <scope>NUCLEOTIDE SEQUENCE</scope>
    <source>
        <strain evidence="3">F2-12</strain>
    </source>
</reference>
<evidence type="ECO:0000313" key="3">
    <source>
        <dbReference type="EMBL" id="MCQ4332849.1"/>
    </source>
</evidence>
<dbReference type="EMBL" id="JAHLKM010000004">
    <property type="protein sequence ID" value="MCQ4332849.1"/>
    <property type="molecule type" value="Genomic_DNA"/>
</dbReference>
<dbReference type="PROSITE" id="PS51318">
    <property type="entry name" value="TAT"/>
    <property type="match status" value="1"/>
</dbReference>
<dbReference type="RefSeq" id="WP_256028791.1">
    <property type="nucleotide sequence ID" value="NZ_JAHLKM010000004.1"/>
</dbReference>
<organism evidence="3 4">
    <name type="scientific">Natronomonas aquatica</name>
    <dbReference type="NCBI Taxonomy" id="2841590"/>
    <lineage>
        <taxon>Archaea</taxon>
        <taxon>Methanobacteriati</taxon>
        <taxon>Methanobacteriota</taxon>
        <taxon>Stenosarchaea group</taxon>
        <taxon>Halobacteria</taxon>
        <taxon>Halobacteriales</taxon>
        <taxon>Natronomonadaceae</taxon>
        <taxon>Natronomonas</taxon>
    </lineage>
</organism>
<dbReference type="AlphaFoldDB" id="A0A9R1D400"/>
<evidence type="ECO:0000256" key="1">
    <source>
        <dbReference type="SAM" id="MobiDB-lite"/>
    </source>
</evidence>
<keyword evidence="4" id="KW-1185">Reference proteome</keyword>
<dbReference type="InterPro" id="IPR024370">
    <property type="entry name" value="PBP_domain"/>
</dbReference>
<evidence type="ECO:0000313" key="4">
    <source>
        <dbReference type="Proteomes" id="UP001139494"/>
    </source>
</evidence>
<dbReference type="PANTHER" id="PTHR37945">
    <property type="entry name" value="EXTRACELLULAR TUNGSTATE BINDING PROTEIN"/>
    <property type="match status" value="1"/>
</dbReference>
<feature type="region of interest" description="Disordered" evidence="1">
    <location>
        <begin position="29"/>
        <end position="56"/>
    </location>
</feature>
<proteinExistence type="predicted"/>
<dbReference type="InterPro" id="IPR052738">
    <property type="entry name" value="ABC-Tungstate_binding"/>
</dbReference>
<gene>
    <name evidence="3" type="ORF">KM295_04925</name>
</gene>
<dbReference type="Gene3D" id="3.40.190.10">
    <property type="entry name" value="Periplasmic binding protein-like II"/>
    <property type="match status" value="2"/>
</dbReference>
<dbReference type="SUPFAM" id="SSF53850">
    <property type="entry name" value="Periplasmic binding protein-like II"/>
    <property type="match status" value="1"/>
</dbReference>
<dbReference type="Pfam" id="PF12849">
    <property type="entry name" value="PBP_like_2"/>
    <property type="match status" value="1"/>
</dbReference>
<name>A0A9R1D400_9EURY</name>
<comment type="caution">
    <text evidence="3">The sequence shown here is derived from an EMBL/GenBank/DDBJ whole genome shotgun (WGS) entry which is preliminary data.</text>
</comment>
<dbReference type="Proteomes" id="UP001139494">
    <property type="component" value="Unassembled WGS sequence"/>
</dbReference>